<feature type="region of interest" description="Disordered" evidence="11">
    <location>
        <begin position="161"/>
        <end position="186"/>
    </location>
</feature>
<evidence type="ECO:0000256" key="7">
    <source>
        <dbReference type="ARBA" id="ARBA00023136"/>
    </source>
</evidence>
<dbReference type="Proteomes" id="UP000192578">
    <property type="component" value="Unassembled WGS sequence"/>
</dbReference>
<evidence type="ECO:0000256" key="3">
    <source>
        <dbReference type="ARBA" id="ARBA00022692"/>
    </source>
</evidence>
<comment type="caution">
    <text evidence="12">The sequence shown here is derived from an EMBL/GenBank/DDBJ whole genome shotgun (WGS) entry which is preliminary data.</text>
</comment>
<dbReference type="AlphaFoldDB" id="A0A1W0WW55"/>
<gene>
    <name evidence="12" type="ORF">BV898_06609</name>
</gene>
<dbReference type="GO" id="GO:0006465">
    <property type="term" value="P:signal peptide processing"/>
    <property type="evidence" value="ECO:0007669"/>
    <property type="project" value="UniProtKB-UniRule"/>
</dbReference>
<evidence type="ECO:0000256" key="1">
    <source>
        <dbReference type="ARBA" id="ARBA00004648"/>
    </source>
</evidence>
<keyword evidence="13" id="KW-1185">Reference proteome</keyword>
<evidence type="ECO:0000256" key="2">
    <source>
        <dbReference type="ARBA" id="ARBA00009289"/>
    </source>
</evidence>
<comment type="similarity">
    <text evidence="2 10">Belongs to the SPCS3 family.</text>
</comment>
<evidence type="ECO:0000256" key="4">
    <source>
        <dbReference type="ARBA" id="ARBA00022824"/>
    </source>
</evidence>
<reference evidence="13" key="1">
    <citation type="submission" date="2017-01" db="EMBL/GenBank/DDBJ databases">
        <title>Comparative genomics of anhydrobiosis in the tardigrade Hypsibius dujardini.</title>
        <authorList>
            <person name="Yoshida Y."/>
            <person name="Koutsovoulos G."/>
            <person name="Laetsch D."/>
            <person name="Stevens L."/>
            <person name="Kumar S."/>
            <person name="Horikawa D."/>
            <person name="Ishino K."/>
            <person name="Komine S."/>
            <person name="Tomita M."/>
            <person name="Blaxter M."/>
            <person name="Arakawa K."/>
        </authorList>
    </citation>
    <scope>NUCLEOTIDE SEQUENCE [LARGE SCALE GENOMIC DNA]</scope>
    <source>
        <strain evidence="13">Z151</strain>
    </source>
</reference>
<dbReference type="InterPro" id="IPR007653">
    <property type="entry name" value="SPC3"/>
</dbReference>
<dbReference type="OrthoDB" id="10261524at2759"/>
<dbReference type="PANTHER" id="PTHR12804">
    <property type="entry name" value="MICROSOMAL SIGNAL PEPTIDASE 23 KD SUBUNIT SPC22/23"/>
    <property type="match status" value="1"/>
</dbReference>
<dbReference type="GO" id="GO:0045047">
    <property type="term" value="P:protein targeting to ER"/>
    <property type="evidence" value="ECO:0007669"/>
    <property type="project" value="TreeGrafter"/>
</dbReference>
<proteinExistence type="inferred from homology"/>
<comment type="subcellular location">
    <subcellularLocation>
        <location evidence="1">Endoplasmic reticulum membrane</location>
        <topology evidence="1">Single-pass type II membrane protein</topology>
    </subcellularLocation>
</comment>
<dbReference type="PANTHER" id="PTHR12804:SF0">
    <property type="entry name" value="SIGNAL PEPTIDASE COMPLEX SUBUNIT 3"/>
    <property type="match status" value="1"/>
</dbReference>
<comment type="function">
    <text evidence="9">Essential component of the signal peptidase complex (SPC) which catalyzes the cleavage of N-terminal signal sequences from nascent proteins as they are translocated into the lumen of the endoplasmic reticulum. Essential for the SPC catalytic activity, possibly by stabilizing and positioning the active center of the complex close to the lumenal surface.</text>
</comment>
<evidence type="ECO:0000313" key="12">
    <source>
        <dbReference type="EMBL" id="OQV19377.1"/>
    </source>
</evidence>
<accession>A0A1W0WW55</accession>
<evidence type="ECO:0000256" key="10">
    <source>
        <dbReference type="PIRNR" id="PIRNR016089"/>
    </source>
</evidence>
<sequence length="186" mass="20812">MHNILARLNAILAFSFTVLAGLTFLCFLTTVAKDYSVDVRVRDLTGRVNVAYVNGLGEVEESIITGDLEVDLTPLFDWNAKELFVYLIAEYVTPNSPNSHNQIVLWDRIIKRGESAKINQKKFAQEYRLLDDRKALKTNPNVTLFLQWNVIPNAGALTTARGRGSQSIAMPDTYSPLRPNKQRGAG</sequence>
<evidence type="ECO:0000256" key="11">
    <source>
        <dbReference type="SAM" id="MobiDB-lite"/>
    </source>
</evidence>
<name>A0A1W0WW55_HYPEX</name>
<keyword evidence="5" id="KW-0735">Signal-anchor</keyword>
<keyword evidence="6" id="KW-1133">Transmembrane helix</keyword>
<dbReference type="EMBL" id="MTYJ01000040">
    <property type="protein sequence ID" value="OQV19377.1"/>
    <property type="molecule type" value="Genomic_DNA"/>
</dbReference>
<dbReference type="GO" id="GO:0005787">
    <property type="term" value="C:signal peptidase complex"/>
    <property type="evidence" value="ECO:0007669"/>
    <property type="project" value="UniProtKB-UniRule"/>
</dbReference>
<keyword evidence="7 10" id="KW-0472">Membrane</keyword>
<organism evidence="12 13">
    <name type="scientific">Hypsibius exemplaris</name>
    <name type="common">Freshwater tardigrade</name>
    <dbReference type="NCBI Taxonomy" id="2072580"/>
    <lineage>
        <taxon>Eukaryota</taxon>
        <taxon>Metazoa</taxon>
        <taxon>Ecdysozoa</taxon>
        <taxon>Tardigrada</taxon>
        <taxon>Eutardigrada</taxon>
        <taxon>Parachela</taxon>
        <taxon>Hypsibioidea</taxon>
        <taxon>Hypsibiidae</taxon>
        <taxon>Hypsibius</taxon>
    </lineage>
</organism>
<keyword evidence="3" id="KW-0812">Transmembrane</keyword>
<keyword evidence="4 10" id="KW-0256">Endoplasmic reticulum</keyword>
<evidence type="ECO:0000313" key="13">
    <source>
        <dbReference type="Proteomes" id="UP000192578"/>
    </source>
</evidence>
<dbReference type="PIRSF" id="PIRSF016089">
    <property type="entry name" value="SPC22"/>
    <property type="match status" value="1"/>
</dbReference>
<dbReference type="Pfam" id="PF04573">
    <property type="entry name" value="SPC22"/>
    <property type="match status" value="1"/>
</dbReference>
<evidence type="ECO:0000256" key="5">
    <source>
        <dbReference type="ARBA" id="ARBA00022968"/>
    </source>
</evidence>
<evidence type="ECO:0000256" key="8">
    <source>
        <dbReference type="ARBA" id="ARBA00029556"/>
    </source>
</evidence>
<protein>
    <recommendedName>
        <fullName evidence="8 10">Signal peptidase complex subunit 3</fullName>
    </recommendedName>
</protein>
<evidence type="ECO:0000256" key="9">
    <source>
        <dbReference type="ARBA" id="ARBA00046080"/>
    </source>
</evidence>
<evidence type="ECO:0000256" key="6">
    <source>
        <dbReference type="ARBA" id="ARBA00022989"/>
    </source>
</evidence>